<keyword evidence="3" id="KW-1003">Cell membrane</keyword>
<dbReference type="RefSeq" id="WP_129076566.1">
    <property type="nucleotide sequence ID" value="NZ_QOUX01000001.1"/>
</dbReference>
<dbReference type="EMBL" id="QOUX01000001">
    <property type="protein sequence ID" value="RXJ04216.1"/>
    <property type="molecule type" value="Genomic_DNA"/>
</dbReference>
<comment type="similarity">
    <text evidence="10">Belongs to the binding-protein-dependent transport system permease family. OppBC subfamily.</text>
</comment>
<evidence type="ECO:0000256" key="9">
    <source>
        <dbReference type="ARBA" id="ARBA00023136"/>
    </source>
</evidence>
<evidence type="ECO:0000259" key="16">
    <source>
        <dbReference type="PROSITE" id="PS50928"/>
    </source>
</evidence>
<keyword evidence="2 15" id="KW-0813">Transport</keyword>
<keyword evidence="6 15" id="KW-1133">Transmembrane helix</keyword>
<feature type="transmembrane region" description="Helical" evidence="15">
    <location>
        <begin position="174"/>
        <end position="192"/>
    </location>
</feature>
<proteinExistence type="inferred from homology"/>
<sequence length="307" mass="34651">MFSYILRRLVGMLPILLIVSIIAFLFVHLTPGDPIRIMYGAEIDQQTYEQFREREGFNDPLPVQYFRYMSNILTKADFGTSYRTRSDVSSEIVRRFGYTLTLTLLSMFWAIVIGMFIGIVSAVKRNSVWDRLGMVSSITALSVPEFWFGLMLMQLFAVQLGWLPTSGSGTLKHLILPSLTLGLGVAAIIARFTRSSVLEVLREDYVRTARAKGQKETTILLRHVLKNALIPVVTMTGLQFGFLIGGAVVVEQVFSWPGLGAYLIDSILSRDYPVIQALILLFSVQFLIVNLLVDISYAYLNPQIRYE</sequence>
<dbReference type="SUPFAM" id="SSF161098">
    <property type="entry name" value="MetI-like"/>
    <property type="match status" value="1"/>
</dbReference>
<name>A0A4Q0VYF5_9BACI</name>
<keyword evidence="9 15" id="KW-0472">Membrane</keyword>
<keyword evidence="7" id="KW-0406">Ion transport</keyword>
<feature type="transmembrane region" description="Helical" evidence="15">
    <location>
        <begin position="135"/>
        <end position="162"/>
    </location>
</feature>
<gene>
    <name evidence="17" type="ORF">DS745_02180</name>
</gene>
<evidence type="ECO:0000313" key="17">
    <source>
        <dbReference type="EMBL" id="RXJ04216.1"/>
    </source>
</evidence>
<evidence type="ECO:0000256" key="13">
    <source>
        <dbReference type="ARBA" id="ARBA00041107"/>
    </source>
</evidence>
<organism evidence="17 18">
    <name type="scientific">Anaerobacillus alkaliphilus</name>
    <dbReference type="NCBI Taxonomy" id="1548597"/>
    <lineage>
        <taxon>Bacteria</taxon>
        <taxon>Bacillati</taxon>
        <taxon>Bacillota</taxon>
        <taxon>Bacilli</taxon>
        <taxon>Bacillales</taxon>
        <taxon>Bacillaceae</taxon>
        <taxon>Anaerobacillus</taxon>
    </lineage>
</organism>
<dbReference type="InterPro" id="IPR035906">
    <property type="entry name" value="MetI-like_sf"/>
</dbReference>
<dbReference type="GO" id="GO:0015099">
    <property type="term" value="F:nickel cation transmembrane transporter activity"/>
    <property type="evidence" value="ECO:0007669"/>
    <property type="project" value="InterPro"/>
</dbReference>
<evidence type="ECO:0000256" key="3">
    <source>
        <dbReference type="ARBA" id="ARBA00022475"/>
    </source>
</evidence>
<evidence type="ECO:0000256" key="5">
    <source>
        <dbReference type="ARBA" id="ARBA00022692"/>
    </source>
</evidence>
<evidence type="ECO:0000256" key="12">
    <source>
        <dbReference type="ARBA" id="ARBA00038669"/>
    </source>
</evidence>
<feature type="domain" description="ABC transmembrane type-1" evidence="16">
    <location>
        <begin position="96"/>
        <end position="293"/>
    </location>
</feature>
<feature type="transmembrane region" description="Helical" evidence="15">
    <location>
        <begin position="228"/>
        <end position="254"/>
    </location>
</feature>
<reference evidence="17 18" key="1">
    <citation type="journal article" date="2019" name="Int. J. Syst. Evol. Microbiol.">
        <title>Anaerobacillus alkaliphilus sp. nov., a novel alkaliphilic and moderately halophilic bacterium.</title>
        <authorList>
            <person name="Borsodi A.K."/>
            <person name="Aszalos J.M."/>
            <person name="Bihari P."/>
            <person name="Nagy I."/>
            <person name="Schumann P."/>
            <person name="Sproer C."/>
            <person name="Kovacs A.L."/>
            <person name="Boka K."/>
            <person name="Dobosy P."/>
            <person name="Ovari M."/>
            <person name="Szili-Kovacs T."/>
            <person name="Toth E."/>
        </authorList>
    </citation>
    <scope>NUCLEOTIDE SEQUENCE [LARGE SCALE GENOMIC DNA]</scope>
    <source>
        <strain evidence="17 18">B16-10</strain>
    </source>
</reference>
<dbReference type="NCBIfam" id="NF045470">
    <property type="entry name" value="Opp2B"/>
    <property type="match status" value="1"/>
</dbReference>
<evidence type="ECO:0000256" key="8">
    <source>
        <dbReference type="ARBA" id="ARBA00023112"/>
    </source>
</evidence>
<evidence type="ECO:0000256" key="14">
    <source>
        <dbReference type="ARBA" id="ARBA00044774"/>
    </source>
</evidence>
<comment type="caution">
    <text evidence="17">The sequence shown here is derived from an EMBL/GenBank/DDBJ whole genome shotgun (WGS) entry which is preliminary data.</text>
</comment>
<dbReference type="CDD" id="cd06261">
    <property type="entry name" value="TM_PBP2"/>
    <property type="match status" value="1"/>
</dbReference>
<keyword evidence="18" id="KW-1185">Reference proteome</keyword>
<comment type="function">
    <text evidence="11">Part of the ABC transporter complex GsiABCD involved in glutathione import. Probably responsible for the translocation of the substrate across the membrane.</text>
</comment>
<evidence type="ECO:0000256" key="2">
    <source>
        <dbReference type="ARBA" id="ARBA00022448"/>
    </source>
</evidence>
<comment type="subcellular location">
    <subcellularLocation>
        <location evidence="1 15">Cell membrane</location>
        <topology evidence="1 15">Multi-pass membrane protein</topology>
    </subcellularLocation>
</comment>
<dbReference type="Pfam" id="PF00528">
    <property type="entry name" value="BPD_transp_1"/>
    <property type="match status" value="1"/>
</dbReference>
<comment type="subunit">
    <text evidence="12">The complex is composed of two ATP-binding proteins (NikD and NikE), two transmembrane proteins (NikB and NikC) and a solute-binding protein (NikA).</text>
</comment>
<dbReference type="GO" id="GO:0005886">
    <property type="term" value="C:plasma membrane"/>
    <property type="evidence" value="ECO:0007669"/>
    <property type="project" value="UniProtKB-SubCell"/>
</dbReference>
<dbReference type="Pfam" id="PF19300">
    <property type="entry name" value="BPD_transp_1_N"/>
    <property type="match status" value="1"/>
</dbReference>
<protein>
    <recommendedName>
        <fullName evidence="13">Glutathione transport system permease protein GsiC</fullName>
    </recommendedName>
    <alternativeName>
        <fullName evidence="14">Nickel import system permease protein NikB</fullName>
    </alternativeName>
</protein>
<dbReference type="Proteomes" id="UP000290649">
    <property type="component" value="Unassembled WGS sequence"/>
</dbReference>
<dbReference type="AlphaFoldDB" id="A0A4Q0VYF5"/>
<keyword evidence="5 15" id="KW-0812">Transmembrane</keyword>
<dbReference type="PANTHER" id="PTHR43163">
    <property type="entry name" value="DIPEPTIDE TRANSPORT SYSTEM PERMEASE PROTEIN DPPB-RELATED"/>
    <property type="match status" value="1"/>
</dbReference>
<keyword evidence="4" id="KW-0533">Nickel</keyword>
<keyword evidence="8" id="KW-0921">Nickel transport</keyword>
<accession>A0A4Q0VYF5</accession>
<dbReference type="PROSITE" id="PS50928">
    <property type="entry name" value="ABC_TM1"/>
    <property type="match status" value="1"/>
</dbReference>
<evidence type="ECO:0000256" key="10">
    <source>
        <dbReference type="ARBA" id="ARBA00024202"/>
    </source>
</evidence>
<dbReference type="PANTHER" id="PTHR43163:SF5">
    <property type="entry name" value="GLUTATHIONE TRANSPORT SYSTEM PERMEASE PROTEIN GSIC"/>
    <property type="match status" value="1"/>
</dbReference>
<feature type="transmembrane region" description="Helical" evidence="15">
    <location>
        <begin position="9"/>
        <end position="29"/>
    </location>
</feature>
<evidence type="ECO:0000256" key="11">
    <source>
        <dbReference type="ARBA" id="ARBA00037215"/>
    </source>
</evidence>
<dbReference type="InterPro" id="IPR045621">
    <property type="entry name" value="BPD_transp_1_N"/>
</dbReference>
<feature type="transmembrane region" description="Helical" evidence="15">
    <location>
        <begin position="274"/>
        <end position="300"/>
    </location>
</feature>
<dbReference type="InterPro" id="IPR050045">
    <property type="entry name" value="Opp2B"/>
</dbReference>
<evidence type="ECO:0000256" key="1">
    <source>
        <dbReference type="ARBA" id="ARBA00004651"/>
    </source>
</evidence>
<evidence type="ECO:0000256" key="4">
    <source>
        <dbReference type="ARBA" id="ARBA00022596"/>
    </source>
</evidence>
<dbReference type="InterPro" id="IPR000515">
    <property type="entry name" value="MetI-like"/>
</dbReference>
<evidence type="ECO:0000256" key="15">
    <source>
        <dbReference type="RuleBase" id="RU363032"/>
    </source>
</evidence>
<evidence type="ECO:0000313" key="18">
    <source>
        <dbReference type="Proteomes" id="UP000290649"/>
    </source>
</evidence>
<evidence type="ECO:0000256" key="7">
    <source>
        <dbReference type="ARBA" id="ARBA00023065"/>
    </source>
</evidence>
<evidence type="ECO:0000256" key="6">
    <source>
        <dbReference type="ARBA" id="ARBA00022989"/>
    </source>
</evidence>
<feature type="transmembrane region" description="Helical" evidence="15">
    <location>
        <begin position="96"/>
        <end position="123"/>
    </location>
</feature>
<dbReference type="Gene3D" id="1.10.3720.10">
    <property type="entry name" value="MetI-like"/>
    <property type="match status" value="1"/>
</dbReference>
<dbReference type="OrthoDB" id="9773683at2"/>